<feature type="transmembrane region" description="Helical" evidence="7">
    <location>
        <begin position="391"/>
        <end position="417"/>
    </location>
</feature>
<keyword evidence="4 7" id="KW-1133">Transmembrane helix</keyword>
<keyword evidence="2" id="KW-0813">Transport</keyword>
<dbReference type="Gene3D" id="1.20.1250.20">
    <property type="entry name" value="MFS general substrate transporter like domains"/>
    <property type="match status" value="1"/>
</dbReference>
<evidence type="ECO:0000256" key="2">
    <source>
        <dbReference type="ARBA" id="ARBA00022448"/>
    </source>
</evidence>
<dbReference type="Pfam" id="PF07690">
    <property type="entry name" value="MFS_1"/>
    <property type="match status" value="1"/>
</dbReference>
<feature type="transmembrane region" description="Helical" evidence="7">
    <location>
        <begin position="83"/>
        <end position="105"/>
    </location>
</feature>
<accession>A0AAD7XI96</accession>
<organism evidence="8 9">
    <name type="scientific">Chrysophaeum taylorii</name>
    <dbReference type="NCBI Taxonomy" id="2483200"/>
    <lineage>
        <taxon>Eukaryota</taxon>
        <taxon>Sar</taxon>
        <taxon>Stramenopiles</taxon>
        <taxon>Ochrophyta</taxon>
        <taxon>Pelagophyceae</taxon>
        <taxon>Pelagomonadales</taxon>
        <taxon>Pelagomonadaceae</taxon>
        <taxon>Chrysophaeum</taxon>
    </lineage>
</organism>
<comment type="caution">
    <text evidence="8">The sequence shown here is derived from an EMBL/GenBank/DDBJ whole genome shotgun (WGS) entry which is preliminary data.</text>
</comment>
<evidence type="ECO:0008006" key="10">
    <source>
        <dbReference type="Google" id="ProtNLM"/>
    </source>
</evidence>
<dbReference type="SUPFAM" id="SSF103473">
    <property type="entry name" value="MFS general substrate transporter"/>
    <property type="match status" value="1"/>
</dbReference>
<evidence type="ECO:0000256" key="4">
    <source>
        <dbReference type="ARBA" id="ARBA00022989"/>
    </source>
</evidence>
<gene>
    <name evidence="8" type="ORF">CTAYLR_008553</name>
</gene>
<feature type="transmembrane region" description="Helical" evidence="7">
    <location>
        <begin position="314"/>
        <end position="336"/>
    </location>
</feature>
<feature type="region of interest" description="Disordered" evidence="6">
    <location>
        <begin position="272"/>
        <end position="298"/>
    </location>
</feature>
<keyword evidence="9" id="KW-1185">Reference proteome</keyword>
<dbReference type="GO" id="GO:0016020">
    <property type="term" value="C:membrane"/>
    <property type="evidence" value="ECO:0007669"/>
    <property type="project" value="UniProtKB-SubCell"/>
</dbReference>
<sequence>MVEAGRRRGTPWVLCTLTISMLGIGYAWAAQFARVPSLLENMGLSDEGVSLAFLAGPICGLLVQPIVGTLSDQTKTRWGRRRPWIFASVGLVFASFVAIGDAYAVGEILGDRGRRRPRAIAVTISAFWVLDFSQNAVQLPSRTLVSDVLVPEDVAAGNAMFSLFDGCGKLASYALAASTLNAFKLVEDEPDFASDARVQFGIAAVVAIVCVGITLIAVTEPPAPPVGAARSVRDAAARAWSLAIKVVVFQDARSSKGYELVSLHDNKRATDVVDDDDDEWSKKKEDDLDDEDRAPPSSDEASLEILRRMCLTELGLWFGLSAWQVWGAILVGKSIMDGEPAGSPGSTEGDREKFDAGVLLFSLGLAAANLVSLLLAPVYPALLRLLGARRMLLSASLAMAALMAALAAVPVLSATTYLDRDADTSSSFALVSQDPRFFATVLLLAALGFPWAAHMNVPFSTIGRAYQDSPDVGLYMATLNTSLCVAQLAMSFSTPILIRLARGSVTAAFSAGALAGLFAAYHAAKLEVPYDEAARPLRAATASH</sequence>
<dbReference type="AlphaFoldDB" id="A0AAD7XI96"/>
<evidence type="ECO:0000313" key="9">
    <source>
        <dbReference type="Proteomes" id="UP001230188"/>
    </source>
</evidence>
<dbReference type="PANTHER" id="PTHR19432">
    <property type="entry name" value="SUGAR TRANSPORTER"/>
    <property type="match status" value="1"/>
</dbReference>
<feature type="transmembrane region" description="Helical" evidence="7">
    <location>
        <begin position="49"/>
        <end position="71"/>
    </location>
</feature>
<evidence type="ECO:0000313" key="8">
    <source>
        <dbReference type="EMBL" id="KAJ8599159.1"/>
    </source>
</evidence>
<evidence type="ECO:0000256" key="3">
    <source>
        <dbReference type="ARBA" id="ARBA00022692"/>
    </source>
</evidence>
<evidence type="ECO:0000256" key="6">
    <source>
        <dbReference type="SAM" id="MobiDB-lite"/>
    </source>
</evidence>
<dbReference type="InterPro" id="IPR011701">
    <property type="entry name" value="MFS"/>
</dbReference>
<protein>
    <recommendedName>
        <fullName evidence="10">Sucrose transporter</fullName>
    </recommendedName>
</protein>
<feature type="transmembrane region" description="Helical" evidence="7">
    <location>
        <begin position="12"/>
        <end position="29"/>
    </location>
</feature>
<evidence type="ECO:0000256" key="1">
    <source>
        <dbReference type="ARBA" id="ARBA00004141"/>
    </source>
</evidence>
<evidence type="ECO:0000256" key="7">
    <source>
        <dbReference type="SAM" id="Phobius"/>
    </source>
</evidence>
<feature type="transmembrane region" description="Helical" evidence="7">
    <location>
        <begin position="356"/>
        <end position="379"/>
    </location>
</feature>
<feature type="transmembrane region" description="Helical" evidence="7">
    <location>
        <begin position="437"/>
        <end position="453"/>
    </location>
</feature>
<dbReference type="InterPro" id="IPR036259">
    <property type="entry name" value="MFS_trans_sf"/>
</dbReference>
<feature type="transmembrane region" description="Helical" evidence="7">
    <location>
        <begin position="504"/>
        <end position="524"/>
    </location>
</feature>
<keyword evidence="5 7" id="KW-0472">Membrane</keyword>
<proteinExistence type="predicted"/>
<dbReference type="GO" id="GO:0008506">
    <property type="term" value="F:sucrose:proton symporter activity"/>
    <property type="evidence" value="ECO:0007669"/>
    <property type="project" value="TreeGrafter"/>
</dbReference>
<evidence type="ECO:0000256" key="5">
    <source>
        <dbReference type="ARBA" id="ARBA00023136"/>
    </source>
</evidence>
<dbReference type="EMBL" id="JAQMWT010000584">
    <property type="protein sequence ID" value="KAJ8599159.1"/>
    <property type="molecule type" value="Genomic_DNA"/>
</dbReference>
<comment type="subcellular location">
    <subcellularLocation>
        <location evidence="1">Membrane</location>
        <topology evidence="1">Multi-pass membrane protein</topology>
    </subcellularLocation>
</comment>
<keyword evidence="3 7" id="KW-0812">Transmembrane</keyword>
<dbReference type="Proteomes" id="UP001230188">
    <property type="component" value="Unassembled WGS sequence"/>
</dbReference>
<feature type="transmembrane region" description="Helical" evidence="7">
    <location>
        <begin position="474"/>
        <end position="498"/>
    </location>
</feature>
<feature type="transmembrane region" description="Helical" evidence="7">
    <location>
        <begin position="198"/>
        <end position="218"/>
    </location>
</feature>
<dbReference type="PANTHER" id="PTHR19432:SF35">
    <property type="entry name" value="SOLUTE CARRIER FAMILY 45 MEMBER 3 ISOFORM X1"/>
    <property type="match status" value="1"/>
</dbReference>
<name>A0AAD7XI96_9STRA</name>
<reference evidence="8" key="1">
    <citation type="submission" date="2023-01" db="EMBL/GenBank/DDBJ databases">
        <title>Metagenome sequencing of chrysophaentin producing Chrysophaeum taylorii.</title>
        <authorList>
            <person name="Davison J."/>
            <person name="Bewley C."/>
        </authorList>
    </citation>
    <scope>NUCLEOTIDE SEQUENCE</scope>
    <source>
        <strain evidence="8">NIES-1699</strain>
    </source>
</reference>